<dbReference type="InterPro" id="IPR030678">
    <property type="entry name" value="Peptide/Ni-bd"/>
</dbReference>
<dbReference type="PANTHER" id="PTHR30290:SF9">
    <property type="entry name" value="OLIGOPEPTIDE-BINDING PROTEIN APPA"/>
    <property type="match status" value="1"/>
</dbReference>
<evidence type="ECO:0000313" key="5">
    <source>
        <dbReference type="EMBL" id="PIP29855.1"/>
    </source>
</evidence>
<dbReference type="EMBL" id="PCRZ01000032">
    <property type="protein sequence ID" value="PIP29855.1"/>
    <property type="molecule type" value="Genomic_DNA"/>
</dbReference>
<dbReference type="PANTHER" id="PTHR30290">
    <property type="entry name" value="PERIPLASMIC BINDING COMPONENT OF ABC TRANSPORTER"/>
    <property type="match status" value="1"/>
</dbReference>
<dbReference type="Pfam" id="PF00496">
    <property type="entry name" value="SBP_bac_5"/>
    <property type="match status" value="1"/>
</dbReference>
<evidence type="ECO:0000256" key="2">
    <source>
        <dbReference type="ARBA" id="ARBA00022448"/>
    </source>
</evidence>
<dbReference type="Gene3D" id="3.40.190.10">
    <property type="entry name" value="Periplasmic binding protein-like II"/>
    <property type="match status" value="1"/>
</dbReference>
<comment type="caution">
    <text evidence="5">The sequence shown here is derived from an EMBL/GenBank/DDBJ whole genome shotgun (WGS) entry which is preliminary data.</text>
</comment>
<dbReference type="SUPFAM" id="SSF53850">
    <property type="entry name" value="Periplasmic binding protein-like II"/>
    <property type="match status" value="1"/>
</dbReference>
<evidence type="ECO:0000259" key="4">
    <source>
        <dbReference type="Pfam" id="PF00496"/>
    </source>
</evidence>
<evidence type="ECO:0000256" key="1">
    <source>
        <dbReference type="ARBA" id="ARBA00005695"/>
    </source>
</evidence>
<accession>A0A2G9Z9L0</accession>
<dbReference type="GO" id="GO:0043190">
    <property type="term" value="C:ATP-binding cassette (ABC) transporter complex"/>
    <property type="evidence" value="ECO:0007669"/>
    <property type="project" value="InterPro"/>
</dbReference>
<protein>
    <recommendedName>
        <fullName evidence="4">Solute-binding protein family 5 domain-containing protein</fullName>
    </recommendedName>
</protein>
<organism evidence="5 6">
    <name type="scientific">Candidatus Jorgensenbacteria bacterium CG23_combo_of_CG06-09_8_20_14_all_54_14</name>
    <dbReference type="NCBI Taxonomy" id="1974595"/>
    <lineage>
        <taxon>Bacteria</taxon>
        <taxon>Candidatus Joergenseniibacteriota</taxon>
    </lineage>
</organism>
<dbReference type="GO" id="GO:0015833">
    <property type="term" value="P:peptide transport"/>
    <property type="evidence" value="ECO:0007669"/>
    <property type="project" value="TreeGrafter"/>
</dbReference>
<dbReference type="Proteomes" id="UP000228812">
    <property type="component" value="Unassembled WGS sequence"/>
</dbReference>
<evidence type="ECO:0000256" key="3">
    <source>
        <dbReference type="ARBA" id="ARBA00022729"/>
    </source>
</evidence>
<gene>
    <name evidence="5" type="ORF">COX26_01910</name>
</gene>
<dbReference type="GO" id="GO:0042597">
    <property type="term" value="C:periplasmic space"/>
    <property type="evidence" value="ECO:0007669"/>
    <property type="project" value="UniProtKB-ARBA"/>
</dbReference>
<dbReference type="Gene3D" id="3.90.76.10">
    <property type="entry name" value="Dipeptide-binding Protein, Domain 1"/>
    <property type="match status" value="1"/>
</dbReference>
<keyword evidence="3" id="KW-0732">Signal</keyword>
<comment type="similarity">
    <text evidence="1">Belongs to the bacterial solute-binding protein 5 family.</text>
</comment>
<name>A0A2G9Z9L0_9BACT</name>
<sequence>MNRLFHMLHALYPRERTLAIAATAVFLLAGVARTALAIQTHSAWIPVAAGSYREGVVGQPIALNPILSANPADQDLSMLIYSRLTDFTTTIEADAESHTYTVKLAEDLTWEDGAPLTSDDVAFTVKMIQDPDVHSPLAASWRGVVAERVSELQVTFTLPSPFSFFHETLARLPVIPSHIFGTIPPANLYLSSYNLEPVGSGPYRVAGYDKRRDGFITEYHLIPNERHRGAPPFIQDFYFRFFPDGNALQDAFRLRRVDGFGLSLPPSSGAPTFAASVTERIPMPRSYTIFMNQTAKPSLKDRNFRRALSESIDRDRIIRDAFGDEGTPTASPWLAGNEAPPPYDPAVAREALAAAKVDDKGLTLAVPQIPALQKTAELIKNDWNAVGIAPVNIVTAPPNDFADTVVRGRNYELLLFGNTLENPDDLFPFWHSAERLAPGLNLSLYQNAEVDRLLEMNRQTGDAEKRAKNLERIAAQISEDHPAAFLFSLPYLYIHRDTLEGLKLPMIVTPADRFQNIAEWNVARVRVLQ</sequence>
<dbReference type="PIRSF" id="PIRSF002741">
    <property type="entry name" value="MppA"/>
    <property type="match status" value="1"/>
</dbReference>
<dbReference type="GO" id="GO:1904680">
    <property type="term" value="F:peptide transmembrane transporter activity"/>
    <property type="evidence" value="ECO:0007669"/>
    <property type="project" value="TreeGrafter"/>
</dbReference>
<feature type="domain" description="Solute-binding protein family 5" evidence="4">
    <location>
        <begin position="92"/>
        <end position="431"/>
    </location>
</feature>
<dbReference type="InterPro" id="IPR000914">
    <property type="entry name" value="SBP_5_dom"/>
</dbReference>
<dbReference type="Gene3D" id="3.10.105.10">
    <property type="entry name" value="Dipeptide-binding Protein, Domain 3"/>
    <property type="match status" value="1"/>
</dbReference>
<dbReference type="AlphaFoldDB" id="A0A2G9Z9L0"/>
<dbReference type="InterPro" id="IPR039424">
    <property type="entry name" value="SBP_5"/>
</dbReference>
<reference evidence="5 6" key="1">
    <citation type="submission" date="2017-09" db="EMBL/GenBank/DDBJ databases">
        <title>Depth-based differentiation of microbial function through sediment-hosted aquifers and enrichment of novel symbionts in the deep terrestrial subsurface.</title>
        <authorList>
            <person name="Probst A.J."/>
            <person name="Ladd B."/>
            <person name="Jarett J.K."/>
            <person name="Geller-Mcgrath D.E."/>
            <person name="Sieber C.M."/>
            <person name="Emerson J.B."/>
            <person name="Anantharaman K."/>
            <person name="Thomas B.C."/>
            <person name="Malmstrom R."/>
            <person name="Stieglmeier M."/>
            <person name="Klingl A."/>
            <person name="Woyke T."/>
            <person name="Ryan C.M."/>
            <person name="Banfield J.F."/>
        </authorList>
    </citation>
    <scope>NUCLEOTIDE SEQUENCE [LARGE SCALE GENOMIC DNA]</scope>
    <source>
        <strain evidence="5">CG23_combo_of_CG06-09_8_20_14_all_54_14</strain>
    </source>
</reference>
<keyword evidence="2" id="KW-0813">Transport</keyword>
<proteinExistence type="inferred from homology"/>
<evidence type="ECO:0000313" key="6">
    <source>
        <dbReference type="Proteomes" id="UP000228812"/>
    </source>
</evidence>